<keyword evidence="8 11" id="KW-0484">Methanogenesis</keyword>
<organism evidence="13 14">
    <name type="scientific">Methanobacterium bryantii</name>
    <dbReference type="NCBI Taxonomy" id="2161"/>
    <lineage>
        <taxon>Archaea</taxon>
        <taxon>Methanobacteriati</taxon>
        <taxon>Methanobacteriota</taxon>
        <taxon>Methanomada group</taxon>
        <taxon>Methanobacteria</taxon>
        <taxon>Methanobacteriales</taxon>
        <taxon>Methanobacteriaceae</taxon>
        <taxon>Methanobacterium</taxon>
    </lineage>
</organism>
<dbReference type="UniPathway" id="UPA00640">
    <property type="reaction ID" value="UER00698"/>
</dbReference>
<gene>
    <name evidence="11" type="primary">mtrA</name>
    <name evidence="13" type="ORF">ASJ80_10265</name>
</gene>
<comment type="cofactor">
    <cofactor evidence="11">
        <name>5-hydroxybenzimidazolylcob(I)amide</name>
        <dbReference type="ChEBI" id="CHEBI:60494"/>
    </cofactor>
    <text evidence="11">Binds 1 5-hydroxybenzimidazolylcobamide group.</text>
</comment>
<comment type="subcellular location">
    <subcellularLocation>
        <location evidence="11">Cell membrane</location>
        <topology evidence="11">Single-pass membrane protein</topology>
    </subcellularLocation>
</comment>
<evidence type="ECO:0000256" key="8">
    <source>
        <dbReference type="ARBA" id="ARBA00022994"/>
    </source>
</evidence>
<dbReference type="GO" id="GO:0030269">
    <property type="term" value="F:tetrahydromethanopterin S-methyltransferase activity"/>
    <property type="evidence" value="ECO:0007669"/>
    <property type="project" value="UniProtKB-UniRule"/>
</dbReference>
<comment type="subunit">
    <text evidence="11">The complex is composed of 8 subunits; MtrA, MtrB, MtrC, MtrD, MtrE, MtrF, MtrG and MtrH.</text>
</comment>
<protein>
    <recommendedName>
        <fullName evidence="11 12">Tetrahydromethanopterin S-methyltransferase subunit A</fullName>
        <ecNumber evidence="11 12">7.2.1.4</ecNumber>
    </recommendedName>
    <alternativeName>
        <fullName evidence="11">N5-methyltetrahydromethanopterin--coenzyme M methyltransferase subunit A</fullName>
    </alternativeName>
</protein>
<dbReference type="AlphaFoldDB" id="A0A2A2H7H7"/>
<keyword evidence="7 11" id="KW-1133">Transmembrane helix</keyword>
<evidence type="ECO:0000313" key="14">
    <source>
        <dbReference type="Proteomes" id="UP000217784"/>
    </source>
</evidence>
<keyword evidence="3 11" id="KW-0489">Methyltransferase</keyword>
<accession>A0A2A2H7H7</accession>
<evidence type="ECO:0000256" key="12">
    <source>
        <dbReference type="NCBIfam" id="TIGR01111"/>
    </source>
</evidence>
<evidence type="ECO:0000256" key="4">
    <source>
        <dbReference type="ARBA" id="ARBA00022679"/>
    </source>
</evidence>
<dbReference type="GO" id="GO:0019386">
    <property type="term" value="P:methanogenesis, from carbon dioxide"/>
    <property type="evidence" value="ECO:0007669"/>
    <property type="project" value="UniProtKB-UniRule"/>
</dbReference>
<feature type="binding site" evidence="11">
    <location>
        <position position="84"/>
    </location>
    <ligand>
        <name>5-hydroxybenzimidazolylcob(I)amide</name>
        <dbReference type="ChEBI" id="CHEBI:60494"/>
        <note>cofactor</note>
    </ligand>
</feature>
<dbReference type="NCBIfam" id="NF002126">
    <property type="entry name" value="PRK00964.1-4"/>
    <property type="match status" value="1"/>
</dbReference>
<comment type="similarity">
    <text evidence="11">Belongs to the MtrA family.</text>
</comment>
<evidence type="ECO:0000256" key="9">
    <source>
        <dbReference type="ARBA" id="ARBA00023136"/>
    </source>
</evidence>
<dbReference type="PIRSF" id="PIRSF500207">
    <property type="entry name" value="MtrA"/>
    <property type="match status" value="1"/>
</dbReference>
<keyword evidence="4 11" id="KW-0808">Transferase</keyword>
<sequence>MVDKKQAAEGWPQIVGDYKVGDEESAVAVVTLGSHMEDMPVKAGASISGSLHTENLGIEKVIGNVVSNPNIRFLVVCGAEVQGHITGQTIKALYENGVDAKKRIVGAEGAIPYLENVTEDAIERFRNQIEIVDLVDTENSEAINSKIEGCLIHDAGAYEEETVVIPLLEKQKDSSLAAENT</sequence>
<keyword evidence="9 11" id="KW-0472">Membrane</keyword>
<evidence type="ECO:0000256" key="2">
    <source>
        <dbReference type="ARBA" id="ARBA00022563"/>
    </source>
</evidence>
<comment type="function">
    <text evidence="11">Part of a complex that catalyzes the formation of methyl-coenzyme M and tetrahydromethanopterin from coenzyme M and methyl-tetrahydromethanopterin. This is an energy-conserving, sodium-ion translocating step.</text>
</comment>
<keyword evidence="10 11" id="KW-0170">Cobalt</keyword>
<keyword evidence="2 11" id="KW-0554">One-carbon metabolism</keyword>
<evidence type="ECO:0000256" key="6">
    <source>
        <dbReference type="ARBA" id="ARBA00022967"/>
    </source>
</evidence>
<dbReference type="InterPro" id="IPR005778">
    <property type="entry name" value="MtrA"/>
</dbReference>
<evidence type="ECO:0000256" key="5">
    <source>
        <dbReference type="ARBA" id="ARBA00022692"/>
    </source>
</evidence>
<dbReference type="InterPro" id="IPR030688">
    <property type="entry name" value="MeTrfase_MtrA/MtxA"/>
</dbReference>
<proteinExistence type="inferred from homology"/>
<comment type="catalytic activity">
    <reaction evidence="11">
        <text>5-methyl-5,6,7,8-tetrahydromethanopterin + coenzyme M + 2 Na(+)(in) = 5,6,7,8-tetrahydromethanopterin + methyl-coenzyme M + 2 Na(+)(out)</text>
        <dbReference type="Rhea" id="RHEA:53492"/>
        <dbReference type="ChEBI" id="CHEBI:29101"/>
        <dbReference type="ChEBI" id="CHEBI:58103"/>
        <dbReference type="ChEBI" id="CHEBI:58116"/>
        <dbReference type="ChEBI" id="CHEBI:58286"/>
        <dbReference type="ChEBI" id="CHEBI:58319"/>
        <dbReference type="EC" id="7.2.1.4"/>
    </reaction>
</comment>
<evidence type="ECO:0000256" key="7">
    <source>
        <dbReference type="ARBA" id="ARBA00022989"/>
    </source>
</evidence>
<evidence type="ECO:0000256" key="3">
    <source>
        <dbReference type="ARBA" id="ARBA00022603"/>
    </source>
</evidence>
<evidence type="ECO:0000256" key="1">
    <source>
        <dbReference type="ARBA" id="ARBA00022475"/>
    </source>
</evidence>
<dbReference type="NCBIfam" id="TIGR01111">
    <property type="entry name" value="mtrA"/>
    <property type="match status" value="1"/>
</dbReference>
<comment type="pathway">
    <text evidence="11">One-carbon metabolism; methanogenesis from CO(2); methyl-coenzyme M from 5,10-methylene-5,6,7,8-tetrahydromethanopterin: step 2/2.</text>
</comment>
<keyword evidence="5 11" id="KW-0812">Transmembrane</keyword>
<keyword evidence="6 11" id="KW-1278">Translocase</keyword>
<dbReference type="GO" id="GO:0006730">
    <property type="term" value="P:one-carbon metabolic process"/>
    <property type="evidence" value="ECO:0007669"/>
    <property type="project" value="UniProtKB-UniRule"/>
</dbReference>
<reference evidence="13 14" key="1">
    <citation type="journal article" date="2017" name="BMC Genomics">
        <title>Genomic analysis of methanogenic archaea reveals a shift towards energy conservation.</title>
        <authorList>
            <person name="Gilmore S.P."/>
            <person name="Henske J.K."/>
            <person name="Sexton J.A."/>
            <person name="Solomon K.V."/>
            <person name="Seppala S."/>
            <person name="Yoo J.I."/>
            <person name="Huyett L.M."/>
            <person name="Pressman A."/>
            <person name="Cogan J.Z."/>
            <person name="Kivenson V."/>
            <person name="Peng X."/>
            <person name="Tan Y."/>
            <person name="Valentine D.L."/>
            <person name="O'Malley M.A."/>
        </authorList>
    </citation>
    <scope>NUCLEOTIDE SEQUENCE [LARGE SCALE GENOMIC DNA]</scope>
    <source>
        <strain evidence="13 14">M.o.H.</strain>
    </source>
</reference>
<dbReference type="Pfam" id="PF04208">
    <property type="entry name" value="MtrA"/>
    <property type="match status" value="1"/>
</dbReference>
<name>A0A2A2H7H7_METBR</name>
<dbReference type="EMBL" id="LMVM01000007">
    <property type="protein sequence ID" value="PAV05362.1"/>
    <property type="molecule type" value="Genomic_DNA"/>
</dbReference>
<keyword evidence="14" id="KW-1185">Reference proteome</keyword>
<dbReference type="Proteomes" id="UP000217784">
    <property type="component" value="Unassembled WGS sequence"/>
</dbReference>
<evidence type="ECO:0000313" key="13">
    <source>
        <dbReference type="EMBL" id="PAV05362.1"/>
    </source>
</evidence>
<dbReference type="GO" id="GO:0032259">
    <property type="term" value="P:methylation"/>
    <property type="evidence" value="ECO:0007669"/>
    <property type="project" value="UniProtKB-KW"/>
</dbReference>
<evidence type="ECO:0000256" key="10">
    <source>
        <dbReference type="ARBA" id="ARBA00023285"/>
    </source>
</evidence>
<dbReference type="PIRSF" id="PIRSF009452">
    <property type="entry name" value="MtrA_MtxA"/>
    <property type="match status" value="1"/>
</dbReference>
<dbReference type="HAMAP" id="MF_01093">
    <property type="entry name" value="MtrA"/>
    <property type="match status" value="1"/>
</dbReference>
<dbReference type="OrthoDB" id="130682at2157"/>
<evidence type="ECO:0000256" key="11">
    <source>
        <dbReference type="HAMAP-Rule" id="MF_01093"/>
    </source>
</evidence>
<comment type="caution">
    <text evidence="13">The sequence shown here is derived from an EMBL/GenBank/DDBJ whole genome shotgun (WGS) entry which is preliminary data.</text>
</comment>
<dbReference type="EC" id="7.2.1.4" evidence="11 12"/>
<keyword evidence="1 11" id="KW-1003">Cell membrane</keyword>
<dbReference type="GO" id="GO:0005886">
    <property type="term" value="C:plasma membrane"/>
    <property type="evidence" value="ECO:0007669"/>
    <property type="project" value="UniProtKB-SubCell"/>
</dbReference>
<dbReference type="GO" id="GO:0050897">
    <property type="term" value="F:cobalt ion binding"/>
    <property type="evidence" value="ECO:0007669"/>
    <property type="project" value="InterPro"/>
</dbReference>